<dbReference type="AlphaFoldDB" id="A0AAD9DH78"/>
<evidence type="ECO:0000313" key="4">
    <source>
        <dbReference type="Proteomes" id="UP001224775"/>
    </source>
</evidence>
<name>A0AAD9DH78_9STRA</name>
<organism evidence="3 4">
    <name type="scientific">Skeletonema marinoi</name>
    <dbReference type="NCBI Taxonomy" id="267567"/>
    <lineage>
        <taxon>Eukaryota</taxon>
        <taxon>Sar</taxon>
        <taxon>Stramenopiles</taxon>
        <taxon>Ochrophyta</taxon>
        <taxon>Bacillariophyta</taxon>
        <taxon>Coscinodiscophyceae</taxon>
        <taxon>Thalassiosirophycidae</taxon>
        <taxon>Thalassiosirales</taxon>
        <taxon>Skeletonemataceae</taxon>
        <taxon>Skeletonema</taxon>
        <taxon>Skeletonema marinoi-dohrnii complex</taxon>
    </lineage>
</organism>
<dbReference type="EMBL" id="JATAAI010000005">
    <property type="protein sequence ID" value="KAK1745740.1"/>
    <property type="molecule type" value="Genomic_DNA"/>
</dbReference>
<sequence length="438" mass="49808">MGRSLSRQRMTLYVWLTIAILPPLLLNFNSLLKLTQDSSTEDHDGIDIDHPSFIDRVLLKCTTFDRETKTTSVTNVTPDDFYAEGSKCGHSFKEDTVAFHVGKGGGGTLIKHLGIGVNWVHPLPKSSINEQLQSGPFRTLIFNVRDPVDRFISAFNWRSIILCHPNDERHRGKKKIGKGKRTVGGTKRPDEFCKDHYEEEEIMLRETYESNPNVLAEALCHDSPLRPRAEQDFGNIHHSTTLTQWLDFLIDPRLVKNITNDGIQKFLVLPVEKRSGANETLFEKHIENLQRHLLKNRYGVDASDKMMQLAQEKKVKKEEEKRRLNKPKRETHLHSSSKFHNSTKPMLTKLGECCLARYLIDDYRLIQSMLGGGKASNIDLAIAGLDPLDAHPVIQKACTWGNEQHKQECRGDLISMLMRRAKYLDESKGSCSAIVSAE</sequence>
<feature type="region of interest" description="Disordered" evidence="1">
    <location>
        <begin position="312"/>
        <end position="340"/>
    </location>
</feature>
<evidence type="ECO:0008006" key="5">
    <source>
        <dbReference type="Google" id="ProtNLM"/>
    </source>
</evidence>
<gene>
    <name evidence="3" type="ORF">QTG54_003664</name>
</gene>
<keyword evidence="2" id="KW-0472">Membrane</keyword>
<evidence type="ECO:0000256" key="2">
    <source>
        <dbReference type="SAM" id="Phobius"/>
    </source>
</evidence>
<evidence type="ECO:0000256" key="1">
    <source>
        <dbReference type="SAM" id="MobiDB-lite"/>
    </source>
</evidence>
<comment type="caution">
    <text evidence="3">The sequence shown here is derived from an EMBL/GenBank/DDBJ whole genome shotgun (WGS) entry which is preliminary data.</text>
</comment>
<reference evidence="3" key="1">
    <citation type="submission" date="2023-06" db="EMBL/GenBank/DDBJ databases">
        <title>Survivors Of The Sea: Transcriptome response of Skeletonema marinoi to long-term dormancy.</title>
        <authorList>
            <person name="Pinder M.I.M."/>
            <person name="Kourtchenko O."/>
            <person name="Robertson E.K."/>
            <person name="Larsson T."/>
            <person name="Maumus F."/>
            <person name="Osuna-Cruz C.M."/>
            <person name="Vancaester E."/>
            <person name="Stenow R."/>
            <person name="Vandepoele K."/>
            <person name="Ploug H."/>
            <person name="Bruchert V."/>
            <person name="Godhe A."/>
            <person name="Topel M."/>
        </authorList>
    </citation>
    <scope>NUCLEOTIDE SEQUENCE</scope>
    <source>
        <strain evidence="3">R05AC</strain>
    </source>
</reference>
<proteinExistence type="predicted"/>
<feature type="transmembrane region" description="Helical" evidence="2">
    <location>
        <begin position="12"/>
        <end position="32"/>
    </location>
</feature>
<dbReference type="Proteomes" id="UP001224775">
    <property type="component" value="Unassembled WGS sequence"/>
</dbReference>
<accession>A0AAD9DH78</accession>
<keyword evidence="2" id="KW-0812">Transmembrane</keyword>
<feature type="compositionally biased region" description="Basic and acidic residues" evidence="1">
    <location>
        <begin position="312"/>
        <end position="333"/>
    </location>
</feature>
<keyword evidence="4" id="KW-1185">Reference proteome</keyword>
<evidence type="ECO:0000313" key="3">
    <source>
        <dbReference type="EMBL" id="KAK1745740.1"/>
    </source>
</evidence>
<protein>
    <recommendedName>
        <fullName evidence="5">Sulfotransferase domain-containing protein</fullName>
    </recommendedName>
</protein>
<keyword evidence="2" id="KW-1133">Transmembrane helix</keyword>